<protein>
    <submittedName>
        <fullName evidence="3">Uncharacterized protein</fullName>
    </submittedName>
</protein>
<gene>
    <name evidence="3" type="ORF">MEBOL_001788</name>
</gene>
<feature type="transmembrane region" description="Helical" evidence="2">
    <location>
        <begin position="813"/>
        <end position="834"/>
    </location>
</feature>
<sequence length="872" mass="91318">MAIDPIKKQPVAYRPPVAPEPKPTETKPVDAKPTAAAPANEKKAEEIKDGFDEKSGVDLAKASQAGGNPQVFAAKADPETPADLGAEEKPQDIGAVTGGLAAAAAAVSKAAAAQPAEATPVAETQGPPPPQMSISGEARAKKDVELQTVGKSKAETEAAQKKLHEETANQSNEIFSMADGGKEVPANTEVKKNSDTEAELVRKNDAGDVVERTVATKDANGNITLNSANYEGDVNKRDRFEANADGSTRVQHAEWKSDKNETQDLKNFGDIDRSKDPGLTYTDNRVYNEDGRLKTEQFSQAGGAVSGSRTSFYEQKGGKHIDDKLEKNGHFNFKEPVQRADTYSYSIPAPGADGKQENPQYQRTQRFSQDNVQATSITDRELDGHVQYAGEGPHSREELNNLSREYQKNKGEDYDANDAYDDGQTPKQWLMEVKKDENSLDTQTFLEGQPKVTTKTHTQVEGDTVTQTSEGRTLKPDDSGDFAEVKGETKTKYGKDGSIENMDATYKEPDGTDVEEHYNARKEATDKGLKLDETMEVKRTKDGKTFGSKQEDSSLLSGEGMQLLNSKNTVTDPDGRVAVSEVGEGGSKMSITGPGGQDPREVLDPKDLEGNPEARDLLLNASASTYSSISEFAKKGGVNALKAVQGLAQGADDLLPKNVSDVLGLDNVRNTAQGLKGGVGTLAGAASVASGVTNLIGGIREGNMGDIMKGAMDTALGGYDIYAGADALRKSFKGTTDLVGIMGDDVAQTGSWLSKIPGMSALGNTTAVSKIAGALKGMGGVANVAGAVIGTVTGAMDIADGVKGGHKGQIAKGALSIAGGIGGAVGGAIAASAFGGPVGLAVGAVVGGLVAFGQWIAGLIADDKHQIAKLDI</sequence>
<evidence type="ECO:0000256" key="2">
    <source>
        <dbReference type="SAM" id="Phobius"/>
    </source>
</evidence>
<feature type="compositionally biased region" description="Basic and acidic residues" evidence="1">
    <location>
        <begin position="152"/>
        <end position="167"/>
    </location>
</feature>
<feature type="region of interest" description="Disordered" evidence="1">
    <location>
        <begin position="1"/>
        <end position="86"/>
    </location>
</feature>
<feature type="compositionally biased region" description="Basic and acidic residues" evidence="1">
    <location>
        <begin position="472"/>
        <end position="498"/>
    </location>
</feature>
<keyword evidence="2" id="KW-1133">Transmembrane helix</keyword>
<reference evidence="3 4" key="1">
    <citation type="submission" date="2017-06" db="EMBL/GenBank/DDBJ databases">
        <authorList>
            <person name="Kim H.J."/>
            <person name="Triplett B.A."/>
        </authorList>
    </citation>
    <scope>NUCLEOTIDE SEQUENCE [LARGE SCALE GENOMIC DNA]</scope>
    <source>
        <strain evidence="3 4">DSM 14713</strain>
    </source>
</reference>
<evidence type="ECO:0000256" key="1">
    <source>
        <dbReference type="SAM" id="MobiDB-lite"/>
    </source>
</evidence>
<feature type="region of interest" description="Disordered" evidence="1">
    <location>
        <begin position="344"/>
        <end position="372"/>
    </location>
</feature>
<feature type="region of interest" description="Disordered" evidence="1">
    <location>
        <begin position="538"/>
        <end position="558"/>
    </location>
</feature>
<name>A0A250IAZ7_9BACT</name>
<feature type="compositionally biased region" description="Basic and acidic residues" evidence="1">
    <location>
        <begin position="538"/>
        <end position="552"/>
    </location>
</feature>
<accession>A0A250IAZ7</accession>
<evidence type="ECO:0000313" key="4">
    <source>
        <dbReference type="Proteomes" id="UP000217289"/>
    </source>
</evidence>
<dbReference type="AlphaFoldDB" id="A0A250IAZ7"/>
<proteinExistence type="predicted"/>
<keyword evidence="2" id="KW-0812">Transmembrane</keyword>
<dbReference type="Proteomes" id="UP000217289">
    <property type="component" value="Chromosome"/>
</dbReference>
<feature type="region of interest" description="Disordered" evidence="1">
    <location>
        <begin position="463"/>
        <end position="513"/>
    </location>
</feature>
<evidence type="ECO:0000313" key="3">
    <source>
        <dbReference type="EMBL" id="ATB28342.1"/>
    </source>
</evidence>
<feature type="transmembrane region" description="Helical" evidence="2">
    <location>
        <begin position="840"/>
        <end position="861"/>
    </location>
</feature>
<feature type="compositionally biased region" description="Polar residues" evidence="1">
    <location>
        <begin position="357"/>
        <end position="372"/>
    </location>
</feature>
<dbReference type="KEGG" id="mbd:MEBOL_001788"/>
<keyword evidence="2" id="KW-0472">Membrane</keyword>
<feature type="region of interest" description="Disordered" evidence="1">
    <location>
        <begin position="243"/>
        <end position="287"/>
    </location>
</feature>
<feature type="region of interest" description="Disordered" evidence="1">
    <location>
        <begin position="583"/>
        <end position="602"/>
    </location>
</feature>
<feature type="compositionally biased region" description="Basic and acidic residues" evidence="1">
    <location>
        <begin position="40"/>
        <end position="56"/>
    </location>
</feature>
<feature type="compositionally biased region" description="Basic and acidic residues" evidence="1">
    <location>
        <begin position="251"/>
        <end position="276"/>
    </location>
</feature>
<feature type="compositionally biased region" description="Basic and acidic residues" evidence="1">
    <location>
        <begin position="189"/>
        <end position="205"/>
    </location>
</feature>
<dbReference type="OrthoDB" id="5478169at2"/>
<organism evidence="3 4">
    <name type="scientific">Melittangium boletus DSM 14713</name>
    <dbReference type="NCBI Taxonomy" id="1294270"/>
    <lineage>
        <taxon>Bacteria</taxon>
        <taxon>Pseudomonadati</taxon>
        <taxon>Myxococcota</taxon>
        <taxon>Myxococcia</taxon>
        <taxon>Myxococcales</taxon>
        <taxon>Cystobacterineae</taxon>
        <taxon>Archangiaceae</taxon>
        <taxon>Melittangium</taxon>
    </lineage>
</organism>
<dbReference type="EMBL" id="CP022163">
    <property type="protein sequence ID" value="ATB28342.1"/>
    <property type="molecule type" value="Genomic_DNA"/>
</dbReference>
<dbReference type="RefSeq" id="WP_095977038.1">
    <property type="nucleotide sequence ID" value="NZ_CP022163.1"/>
</dbReference>
<feature type="region of interest" description="Disordered" evidence="1">
    <location>
        <begin position="109"/>
        <end position="205"/>
    </location>
</feature>
<keyword evidence="4" id="KW-1185">Reference proteome</keyword>
<feature type="compositionally biased region" description="Low complexity" evidence="1">
    <location>
        <begin position="109"/>
        <end position="124"/>
    </location>
</feature>